<evidence type="ECO:0000313" key="4">
    <source>
        <dbReference type="EMBL" id="ETW45404.1"/>
    </source>
</evidence>
<feature type="compositionally biased region" description="Acidic residues" evidence="1">
    <location>
        <begin position="247"/>
        <end position="307"/>
    </location>
</feature>
<gene>
    <name evidence="4" type="ORF">PFNF135_00325</name>
</gene>
<dbReference type="AlphaFoldDB" id="W4IQV0"/>
<dbReference type="OrthoDB" id="10253869at2759"/>
<feature type="compositionally biased region" description="Polar residues" evidence="1">
    <location>
        <begin position="341"/>
        <end position="356"/>
    </location>
</feature>
<dbReference type="PROSITE" id="PS00455">
    <property type="entry name" value="AMP_BINDING"/>
    <property type="match status" value="1"/>
</dbReference>
<accession>W4IQV0</accession>
<feature type="compositionally biased region" description="Basic and acidic residues" evidence="1">
    <location>
        <begin position="235"/>
        <end position="246"/>
    </location>
</feature>
<dbReference type="GO" id="GO:0016020">
    <property type="term" value="C:membrane"/>
    <property type="evidence" value="ECO:0007669"/>
    <property type="project" value="TreeGrafter"/>
</dbReference>
<dbReference type="EMBL" id="KI926017">
    <property type="protein sequence ID" value="ETW45404.1"/>
    <property type="molecule type" value="Genomic_DNA"/>
</dbReference>
<dbReference type="FunFam" id="3.40.50.12780:FF:000061">
    <property type="entry name" value="Acyl-CoA synthetase"/>
    <property type="match status" value="1"/>
</dbReference>
<proteinExistence type="predicted"/>
<feature type="signal peptide" evidence="2">
    <location>
        <begin position="1"/>
        <end position="18"/>
    </location>
</feature>
<dbReference type="PANTHER" id="PTHR43272:SF3">
    <property type="entry name" value="LONG CHAIN ACYL-COA SYNTHETASE 4"/>
    <property type="match status" value="1"/>
</dbReference>
<evidence type="ECO:0000256" key="1">
    <source>
        <dbReference type="SAM" id="MobiDB-lite"/>
    </source>
</evidence>
<dbReference type="Pfam" id="PF00501">
    <property type="entry name" value="AMP-binding"/>
    <property type="match status" value="1"/>
</dbReference>
<dbReference type="SUPFAM" id="SSF56801">
    <property type="entry name" value="Acetyl-CoA synthetase-like"/>
    <property type="match status" value="1"/>
</dbReference>
<feature type="domain" description="AMP-dependent synthetase/ligase" evidence="3">
    <location>
        <begin position="431"/>
        <end position="704"/>
    </location>
</feature>
<protein>
    <recommendedName>
        <fullName evidence="3">AMP-dependent synthetase/ligase domain-containing protein</fullName>
    </recommendedName>
</protein>
<organism evidence="4 5">
    <name type="scientific">Plasmodium falciparum NF135/5.C10</name>
    <dbReference type="NCBI Taxonomy" id="1036726"/>
    <lineage>
        <taxon>Eukaryota</taxon>
        <taxon>Sar</taxon>
        <taxon>Alveolata</taxon>
        <taxon>Apicomplexa</taxon>
        <taxon>Aconoidasida</taxon>
        <taxon>Haemosporida</taxon>
        <taxon>Plasmodiidae</taxon>
        <taxon>Plasmodium</taxon>
        <taxon>Plasmodium (Laverania)</taxon>
    </lineage>
</organism>
<evidence type="ECO:0000259" key="3">
    <source>
        <dbReference type="Pfam" id="PF00501"/>
    </source>
</evidence>
<reference evidence="4 5" key="1">
    <citation type="submission" date="2013-02" db="EMBL/GenBank/DDBJ databases">
        <title>The Genome Annotation of Plasmodium falciparum NF135/5.C10.</title>
        <authorList>
            <consortium name="The Broad Institute Genome Sequencing Platform"/>
            <consortium name="The Broad Institute Genome Sequencing Center for Infectious Disease"/>
            <person name="Neafsey D."/>
            <person name="Hoffman S."/>
            <person name="Volkman S."/>
            <person name="Rosenthal P."/>
            <person name="Walker B."/>
            <person name="Young S.K."/>
            <person name="Zeng Q."/>
            <person name="Gargeya S."/>
            <person name="Fitzgerald M."/>
            <person name="Haas B."/>
            <person name="Abouelleil A."/>
            <person name="Allen A.W."/>
            <person name="Alvarado L."/>
            <person name="Arachchi H.M."/>
            <person name="Berlin A.M."/>
            <person name="Chapman S.B."/>
            <person name="Gainer-Dewar J."/>
            <person name="Goldberg J."/>
            <person name="Griggs A."/>
            <person name="Gujja S."/>
            <person name="Hansen M."/>
            <person name="Howarth C."/>
            <person name="Imamovic A."/>
            <person name="Ireland A."/>
            <person name="Larimer J."/>
            <person name="McCowan C."/>
            <person name="Murphy C."/>
            <person name="Pearson M."/>
            <person name="Poon T.W."/>
            <person name="Priest M."/>
            <person name="Roberts A."/>
            <person name="Saif S."/>
            <person name="Shea T."/>
            <person name="Sisk P."/>
            <person name="Sykes S."/>
            <person name="Wortman J."/>
            <person name="Nusbaum C."/>
            <person name="Birren B."/>
        </authorList>
    </citation>
    <scope>NUCLEOTIDE SEQUENCE [LARGE SCALE GENOMIC DNA]</scope>
    <source>
        <strain evidence="4 5">NF135/5.C10</strain>
    </source>
</reference>
<reference evidence="4 5" key="2">
    <citation type="submission" date="2013-02" db="EMBL/GenBank/DDBJ databases">
        <title>The Genome Sequence of Plasmodium falciparum NF135/5.C10.</title>
        <authorList>
            <consortium name="The Broad Institute Genome Sequencing Platform"/>
            <consortium name="The Broad Institute Genome Sequencing Center for Infectious Disease"/>
            <person name="Neafsey D."/>
            <person name="Cheeseman I."/>
            <person name="Volkman S."/>
            <person name="Adams J."/>
            <person name="Walker B."/>
            <person name="Young S.K."/>
            <person name="Zeng Q."/>
            <person name="Gargeya S."/>
            <person name="Fitzgerald M."/>
            <person name="Haas B."/>
            <person name="Abouelleil A."/>
            <person name="Alvarado L."/>
            <person name="Arachchi H.M."/>
            <person name="Berlin A.M."/>
            <person name="Chapman S.B."/>
            <person name="Dewar J."/>
            <person name="Goldberg J."/>
            <person name="Griggs A."/>
            <person name="Gujja S."/>
            <person name="Hansen M."/>
            <person name="Howarth C."/>
            <person name="Imamovic A."/>
            <person name="Larimer J."/>
            <person name="McCowan C."/>
            <person name="Murphy C."/>
            <person name="Neiman D."/>
            <person name="Pearson M."/>
            <person name="Priest M."/>
            <person name="Roberts A."/>
            <person name="Saif S."/>
            <person name="Shea T."/>
            <person name="Sisk P."/>
            <person name="Sykes S."/>
            <person name="Wortman J."/>
            <person name="Nusbaum C."/>
            <person name="Birren B."/>
        </authorList>
    </citation>
    <scope>NUCLEOTIDE SEQUENCE [LARGE SCALE GENOMIC DNA]</scope>
    <source>
        <strain evidence="4 5">NF135/5.C10</strain>
    </source>
</reference>
<dbReference type="InterPro" id="IPR042099">
    <property type="entry name" value="ANL_N_sf"/>
</dbReference>
<evidence type="ECO:0000256" key="2">
    <source>
        <dbReference type="SAM" id="SignalP"/>
    </source>
</evidence>
<keyword evidence="2" id="KW-0732">Signal</keyword>
<dbReference type="GO" id="GO:0004467">
    <property type="term" value="F:long-chain fatty acid-CoA ligase activity"/>
    <property type="evidence" value="ECO:0007669"/>
    <property type="project" value="TreeGrafter"/>
</dbReference>
<dbReference type="InterPro" id="IPR020845">
    <property type="entry name" value="AMP-binding_CS"/>
</dbReference>
<dbReference type="Gene3D" id="3.40.50.12780">
    <property type="entry name" value="N-terminal domain of ligase-like"/>
    <property type="match status" value="2"/>
</dbReference>
<dbReference type="GO" id="GO:0005783">
    <property type="term" value="C:endoplasmic reticulum"/>
    <property type="evidence" value="ECO:0007669"/>
    <property type="project" value="TreeGrafter"/>
</dbReference>
<feature type="compositionally biased region" description="Basic and acidic residues" evidence="1">
    <location>
        <begin position="308"/>
        <end position="321"/>
    </location>
</feature>
<feature type="region of interest" description="Disordered" evidence="1">
    <location>
        <begin position="217"/>
        <end position="381"/>
    </location>
</feature>
<dbReference type="InterPro" id="IPR000873">
    <property type="entry name" value="AMP-dep_synth/lig_dom"/>
</dbReference>
<feature type="compositionally biased region" description="Basic and acidic residues" evidence="1">
    <location>
        <begin position="366"/>
        <end position="381"/>
    </location>
</feature>
<dbReference type="PANTHER" id="PTHR43272">
    <property type="entry name" value="LONG-CHAIN-FATTY-ACID--COA LIGASE"/>
    <property type="match status" value="1"/>
</dbReference>
<evidence type="ECO:0000313" key="5">
    <source>
        <dbReference type="Proteomes" id="UP000019114"/>
    </source>
</evidence>
<dbReference type="Proteomes" id="UP000019114">
    <property type="component" value="Unassembled WGS sequence"/>
</dbReference>
<sequence length="894" mass="103133">MLIYNFFIVLIYIFQTASYYTKSLTGSSYSEIYSKSLSDDESDTYQGKDYDNKSPYYIYSHLLKIIIKKNKFNGDKKLIYEYANGHPKSSYTYDTFFNRVLSFSDGLNTYEGTGIQVKKYNEEQNNGMFRLLGLYGSNSANWITADISCMLSGVTTVVMHSKFILNEIVDILNEVKLEWLCLDLDFVENLLYLKSSLPHLKKLIILDTFINPSICNRKGGKSKNGDEGQAVGNNGEKEEKEEHKGEAEEDDEDGEDDEDDEDDEDGEDDEDDEDGEDDEDDEDGEDGEDDEDDEDGEDGEDDDDDEKGDNIKDDYLYKKQNEIPNENIVEEQGEGEDQRNVHQTVQPTPYGANTKQYLKKKKKKRTENVEERKKSNMKRKESKWIKKHMYPKLIYENIDLEDICEDEKKKIEKLKYLKEEAKKYGIQIIQFNEMLINKNNNMLTYNIQNDKENFISTIVYTSGTSGRPKGVMLSNKNIYYMVIPLSKHSIFTYNVDTHLSYLPLSHIYERINIYLCFVLTVEIHIWSKNLKYFSSDILVSKSSFLAGVPKVFNRIYNNVITEIGKLPFLKKIFVEKILSLKRSNMNGKFSKFIEAITNISKKIRSKINPNLNTFITGGGKTSPKVISELSLLLNVSIQQGYGLTETTGPLFVQHRKDKDPESTGGPISPHVLYKVQSWEIYNAKDSLPRGELLIKGDCIFHGYFVHKDITDNSFTEDKFFKTGDIVQINKNGSLTFLDRSKGLLKLAQGEYIQTDMLNSLYSEIPFINHCVVYADDTLSGPIAVVSIDKELFIKHLLEDNIISDVGTVEEEFLEAIDDEQINSDVYVNYVKQKMLEAYKKTNLNGYNIINHIYLTVKVWDISNYITPTFKIKRFHVFRDYAFFIDDIKKLYSSK</sequence>
<name>W4IQV0_PLAFA</name>
<feature type="chain" id="PRO_5004843142" description="AMP-dependent synthetase/ligase domain-containing protein" evidence="2">
    <location>
        <begin position="19"/>
        <end position="894"/>
    </location>
</feature>